<feature type="chain" id="PRO_5015635003" evidence="2">
    <location>
        <begin position="23"/>
        <end position="1147"/>
    </location>
</feature>
<accession>A0A2S2PPT8</accession>
<feature type="compositionally biased region" description="Low complexity" evidence="1">
    <location>
        <begin position="650"/>
        <end position="660"/>
    </location>
</feature>
<protein>
    <submittedName>
        <fullName evidence="3">Uncharacterized protein</fullName>
    </submittedName>
</protein>
<feature type="signal peptide" evidence="2">
    <location>
        <begin position="1"/>
        <end position="22"/>
    </location>
</feature>
<feature type="region of interest" description="Disordered" evidence="1">
    <location>
        <begin position="650"/>
        <end position="674"/>
    </location>
</feature>
<feature type="region of interest" description="Disordered" evidence="1">
    <location>
        <begin position="760"/>
        <end position="789"/>
    </location>
</feature>
<feature type="region of interest" description="Disordered" evidence="1">
    <location>
        <begin position="1099"/>
        <end position="1123"/>
    </location>
</feature>
<feature type="compositionally biased region" description="Polar residues" evidence="1">
    <location>
        <begin position="616"/>
        <end position="626"/>
    </location>
</feature>
<feature type="compositionally biased region" description="Polar residues" evidence="1">
    <location>
        <begin position="572"/>
        <end position="581"/>
    </location>
</feature>
<feature type="compositionally biased region" description="Basic and acidic residues" evidence="1">
    <location>
        <begin position="529"/>
        <end position="560"/>
    </location>
</feature>
<name>A0A2S2PPT8_SCHGA</name>
<organism evidence="3">
    <name type="scientific">Schizaphis graminum</name>
    <name type="common">Green bug aphid</name>
    <dbReference type="NCBI Taxonomy" id="13262"/>
    <lineage>
        <taxon>Eukaryota</taxon>
        <taxon>Metazoa</taxon>
        <taxon>Ecdysozoa</taxon>
        <taxon>Arthropoda</taxon>
        <taxon>Hexapoda</taxon>
        <taxon>Insecta</taxon>
        <taxon>Pterygota</taxon>
        <taxon>Neoptera</taxon>
        <taxon>Paraneoptera</taxon>
        <taxon>Hemiptera</taxon>
        <taxon>Sternorrhyncha</taxon>
        <taxon>Aphidomorpha</taxon>
        <taxon>Aphidoidea</taxon>
        <taxon>Aphididae</taxon>
        <taxon>Aphidini</taxon>
        <taxon>Schizaphis</taxon>
    </lineage>
</organism>
<dbReference type="AlphaFoldDB" id="A0A2S2PPT8"/>
<evidence type="ECO:0000256" key="1">
    <source>
        <dbReference type="SAM" id="MobiDB-lite"/>
    </source>
</evidence>
<reference evidence="3" key="1">
    <citation type="submission" date="2018-04" db="EMBL/GenBank/DDBJ databases">
        <title>Transcriptome of Schizaphis graminum biotype I.</title>
        <authorList>
            <person name="Scully E.D."/>
            <person name="Geib S.M."/>
            <person name="Palmer N.A."/>
            <person name="Koch K."/>
            <person name="Bradshaw J."/>
            <person name="Heng-Moss T."/>
            <person name="Sarath G."/>
        </authorList>
    </citation>
    <scope>NUCLEOTIDE SEQUENCE</scope>
</reference>
<keyword evidence="2" id="KW-0732">Signal</keyword>
<gene>
    <name evidence="3" type="ORF">g.149678</name>
</gene>
<feature type="compositionally biased region" description="Low complexity" evidence="1">
    <location>
        <begin position="767"/>
        <end position="784"/>
    </location>
</feature>
<evidence type="ECO:0000313" key="3">
    <source>
        <dbReference type="EMBL" id="MBY31387.1"/>
    </source>
</evidence>
<evidence type="ECO:0000256" key="2">
    <source>
        <dbReference type="SAM" id="SignalP"/>
    </source>
</evidence>
<feature type="region of interest" description="Disordered" evidence="1">
    <location>
        <begin position="407"/>
        <end position="627"/>
    </location>
</feature>
<feature type="region of interest" description="Disordered" evidence="1">
    <location>
        <begin position="252"/>
        <end position="280"/>
    </location>
</feature>
<proteinExistence type="predicted"/>
<feature type="compositionally biased region" description="Low complexity" evidence="1">
    <location>
        <begin position="407"/>
        <end position="473"/>
    </location>
</feature>
<dbReference type="EMBL" id="GGMR01018768">
    <property type="protein sequence ID" value="MBY31387.1"/>
    <property type="molecule type" value="Transcribed_RNA"/>
</dbReference>
<sequence>MAGPKQLLQVCLLITFTVSALCLRNVDQTRLIADRPKHQKPTSWDQNSNLWKNKQSSVPPYAVKMEPMVHYSQQDPLYLNANHSATAKIDFDSHASGSEFGISSNYGPPNAVYGVPYQPDYYKEPEPIIEIIIKESNESLPAPPTPPPVPTAKPQKEPVQVFYVKYKKNPNSYGDKEDIIYEAPVPAITPSTEAVSESETVISTESSPLYNYVTGPPAPSTTYRTIIKPDSEIYHGTGLKVTFGKTESDWSPSINEAQKRDSISEASEIQNKVKKSTEQEFKRSFIQPTPDYQRGNNNFETPHITNQPQFNGFNTPKPNIDHTQQQLRKPSQSVHNYFREDNPQPNFQGQIPIINQQFKPQQNNFEGIVEQRPIEYKDNFRTQQNFQQSNNQPNFQQFNNQQNHQQFINSPNHQQPNNLQYHQQPNNPQHHQQHHQQFNNPQNQPNHQQFNNHQNHQQLNNQQNRPPLTNQQNHQQFINQPRLPTDFQSNPPLRNPGNFQERPVQIKTNNERPFINKPFENRPPLSKPFESRPFDSKPFESRPIQDSHFDNRPIFDRPFENNRPIQNRPFENRQNQGTVNYRPNKPPTPHNIPLNPNPSFIPVDKRPTNPLPPQPSNFNIHPTGTKHSVDLAFSPQLQQQQHQQFQQQQFQQQQLQQQQFRPAETRPLVSNNPTSFQQPIIKQQQFSQEIKPSQISQYQTAKQQQFIPELKPSEIPQLQITPSQSYEIDPKQQQQPAQSGQFIETYRYQPSTQTEQNYYRPDNTPWQVSNQQQSSFKVQQQEYQEQLSPSTIKNTIDTTSKSILKTTEKPASFVTTQYKERSTPVVTMATPKSTTTEAAKNETKKQDLKNIASLPDEVPDELREQLLSSGILGNADIQILDYDKVGDIPIENLPPEALENLYGQGSAPVPSVVLPPNKSNVQMKVVKYDPSTEEGRKIENTYIDRPKSQTLDPVVLNDTGYNRFLPLNINGTHFPIPDSPLLKNKSIGSVVILSPVGYDLSDDQSRSSRNTAVKVKGIHFVVGDIVKNLVKNPNKENFKTWLEKEKSTPSDEQSVVLLVTKPNGKENRKEIYMYDVTHNQVNKLSGELSATFVDVAESNAQSHDLDNLSTEEEVDVSGNSTTDNIPVVSGYSKTNDFSGSIVANANN</sequence>